<gene>
    <name evidence="1" type="ORF">K469DRAFT_720512</name>
</gene>
<name>A0A6A6EK19_9PEZI</name>
<organism evidence="1 2">
    <name type="scientific">Zopfia rhizophila CBS 207.26</name>
    <dbReference type="NCBI Taxonomy" id="1314779"/>
    <lineage>
        <taxon>Eukaryota</taxon>
        <taxon>Fungi</taxon>
        <taxon>Dikarya</taxon>
        <taxon>Ascomycota</taxon>
        <taxon>Pezizomycotina</taxon>
        <taxon>Dothideomycetes</taxon>
        <taxon>Dothideomycetes incertae sedis</taxon>
        <taxon>Zopfiaceae</taxon>
        <taxon>Zopfia</taxon>
    </lineage>
</organism>
<protein>
    <submittedName>
        <fullName evidence="1">Uncharacterized protein</fullName>
    </submittedName>
</protein>
<accession>A0A6A6EK19</accession>
<keyword evidence="2" id="KW-1185">Reference proteome</keyword>
<reference evidence="1" key="1">
    <citation type="journal article" date="2020" name="Stud. Mycol.">
        <title>101 Dothideomycetes genomes: a test case for predicting lifestyles and emergence of pathogens.</title>
        <authorList>
            <person name="Haridas S."/>
            <person name="Albert R."/>
            <person name="Binder M."/>
            <person name="Bloem J."/>
            <person name="Labutti K."/>
            <person name="Salamov A."/>
            <person name="Andreopoulos B."/>
            <person name="Baker S."/>
            <person name="Barry K."/>
            <person name="Bills G."/>
            <person name="Bluhm B."/>
            <person name="Cannon C."/>
            <person name="Castanera R."/>
            <person name="Culley D."/>
            <person name="Daum C."/>
            <person name="Ezra D."/>
            <person name="Gonzalez J."/>
            <person name="Henrissat B."/>
            <person name="Kuo A."/>
            <person name="Liang C."/>
            <person name="Lipzen A."/>
            <person name="Lutzoni F."/>
            <person name="Magnuson J."/>
            <person name="Mondo S."/>
            <person name="Nolan M."/>
            <person name="Ohm R."/>
            <person name="Pangilinan J."/>
            <person name="Park H.-J."/>
            <person name="Ramirez L."/>
            <person name="Alfaro M."/>
            <person name="Sun H."/>
            <person name="Tritt A."/>
            <person name="Yoshinaga Y."/>
            <person name="Zwiers L.-H."/>
            <person name="Turgeon B."/>
            <person name="Goodwin S."/>
            <person name="Spatafora J."/>
            <person name="Crous P."/>
            <person name="Grigoriev I."/>
        </authorList>
    </citation>
    <scope>NUCLEOTIDE SEQUENCE</scope>
    <source>
        <strain evidence="1">CBS 207.26</strain>
    </source>
</reference>
<proteinExistence type="predicted"/>
<evidence type="ECO:0000313" key="2">
    <source>
        <dbReference type="Proteomes" id="UP000800200"/>
    </source>
</evidence>
<sequence length="82" mass="9548">MVFWALFIAPTCNSSTSPKVFPLKFLTYRSHKCHRMLNSPRPQHNPKRKIIERIPRLRFLSLIHVAQPVSDEARMADSTECV</sequence>
<feature type="non-terminal residue" evidence="1">
    <location>
        <position position="82"/>
    </location>
</feature>
<dbReference type="EMBL" id="ML994617">
    <property type="protein sequence ID" value="KAF2191485.1"/>
    <property type="molecule type" value="Genomic_DNA"/>
</dbReference>
<evidence type="ECO:0000313" key="1">
    <source>
        <dbReference type="EMBL" id="KAF2191485.1"/>
    </source>
</evidence>
<dbReference type="AlphaFoldDB" id="A0A6A6EK19"/>
<dbReference type="Proteomes" id="UP000800200">
    <property type="component" value="Unassembled WGS sequence"/>
</dbReference>